<dbReference type="Gene3D" id="1.10.1420.10">
    <property type="match status" value="2"/>
</dbReference>
<comment type="caution">
    <text evidence="10">The sequence shown here is derived from an EMBL/GenBank/DDBJ whole genome shotgun (WGS) entry which is preliminary data.</text>
</comment>
<dbReference type="SUPFAM" id="SSF48334">
    <property type="entry name" value="DNA repair protein MutS, domain III"/>
    <property type="match status" value="1"/>
</dbReference>
<dbReference type="SUPFAM" id="SSF52540">
    <property type="entry name" value="P-loop containing nucleoside triphosphate hydrolases"/>
    <property type="match status" value="1"/>
</dbReference>
<dbReference type="SUPFAM" id="SSF55271">
    <property type="entry name" value="DNA repair protein MutS, domain I"/>
    <property type="match status" value="1"/>
</dbReference>
<dbReference type="InterPro" id="IPR036187">
    <property type="entry name" value="DNA_mismatch_repair_MutS_sf"/>
</dbReference>
<name>A0ABQ9ZP12_9CRUS</name>
<evidence type="ECO:0000256" key="3">
    <source>
        <dbReference type="ARBA" id="ARBA00022741"/>
    </source>
</evidence>
<dbReference type="InterPro" id="IPR000432">
    <property type="entry name" value="DNA_mismatch_repair_MutS_C"/>
</dbReference>
<keyword evidence="5" id="KW-0067">ATP-binding</keyword>
<dbReference type="Pfam" id="PF00488">
    <property type="entry name" value="MutS_V"/>
    <property type="match status" value="1"/>
</dbReference>
<gene>
    <name evidence="10" type="ORF">OUZ56_027185</name>
</gene>
<dbReference type="PANTHER" id="PTHR11361:SF122">
    <property type="entry name" value="DNA MISMATCH REPAIR PROTEIN MSH3"/>
    <property type="match status" value="1"/>
</dbReference>
<dbReference type="Pfam" id="PF05192">
    <property type="entry name" value="MutS_III"/>
    <property type="match status" value="1"/>
</dbReference>
<dbReference type="PIRSF" id="PIRSF037677">
    <property type="entry name" value="DNA_mis_repair_Msh6"/>
    <property type="match status" value="1"/>
</dbReference>
<dbReference type="SMART" id="SM00533">
    <property type="entry name" value="MUTSd"/>
    <property type="match status" value="1"/>
</dbReference>
<keyword evidence="4" id="KW-0227">DNA damage</keyword>
<accession>A0ABQ9ZP12</accession>
<reference evidence="10 11" key="1">
    <citation type="journal article" date="2023" name="Nucleic Acids Res.">
        <title>The hologenome of Daphnia magna reveals possible DNA methylation and microbiome-mediated evolution of the host genome.</title>
        <authorList>
            <person name="Chaturvedi A."/>
            <person name="Li X."/>
            <person name="Dhandapani V."/>
            <person name="Marshall H."/>
            <person name="Kissane S."/>
            <person name="Cuenca-Cambronero M."/>
            <person name="Asole G."/>
            <person name="Calvet F."/>
            <person name="Ruiz-Romero M."/>
            <person name="Marangio P."/>
            <person name="Guigo R."/>
            <person name="Rago D."/>
            <person name="Mirbahai L."/>
            <person name="Eastwood N."/>
            <person name="Colbourne J.K."/>
            <person name="Zhou J."/>
            <person name="Mallon E."/>
            <person name="Orsini L."/>
        </authorList>
    </citation>
    <scope>NUCLEOTIDE SEQUENCE [LARGE SCALE GENOMIC DNA]</scope>
    <source>
        <strain evidence="10">LRV0_1</strain>
    </source>
</reference>
<dbReference type="Pfam" id="PF05190">
    <property type="entry name" value="MutS_IV"/>
    <property type="match status" value="1"/>
</dbReference>
<dbReference type="EMBL" id="JAOYFB010000004">
    <property type="protein sequence ID" value="KAK4014668.1"/>
    <property type="molecule type" value="Genomic_DNA"/>
</dbReference>
<dbReference type="Gene3D" id="3.30.420.110">
    <property type="entry name" value="MutS, connector domain"/>
    <property type="match status" value="1"/>
</dbReference>
<evidence type="ECO:0000256" key="2">
    <source>
        <dbReference type="ARBA" id="ARBA00007094"/>
    </source>
</evidence>
<organism evidence="10 11">
    <name type="scientific">Daphnia magna</name>
    <dbReference type="NCBI Taxonomy" id="35525"/>
    <lineage>
        <taxon>Eukaryota</taxon>
        <taxon>Metazoa</taxon>
        <taxon>Ecdysozoa</taxon>
        <taxon>Arthropoda</taxon>
        <taxon>Crustacea</taxon>
        <taxon>Branchiopoda</taxon>
        <taxon>Diplostraca</taxon>
        <taxon>Cladocera</taxon>
        <taxon>Anomopoda</taxon>
        <taxon>Daphniidae</taxon>
        <taxon>Daphnia</taxon>
    </lineage>
</organism>
<dbReference type="Proteomes" id="UP001234178">
    <property type="component" value="Unassembled WGS sequence"/>
</dbReference>
<evidence type="ECO:0000256" key="7">
    <source>
        <dbReference type="ARBA" id="ARBA00023204"/>
    </source>
</evidence>
<evidence type="ECO:0000256" key="4">
    <source>
        <dbReference type="ARBA" id="ARBA00022763"/>
    </source>
</evidence>
<protein>
    <recommendedName>
        <fullName evidence="9">DNA mismatch repair proteins mutS family domain-containing protein</fullName>
    </recommendedName>
</protein>
<keyword evidence="11" id="KW-1185">Reference proteome</keyword>
<evidence type="ECO:0000256" key="1">
    <source>
        <dbReference type="ARBA" id="ARBA00004123"/>
    </source>
</evidence>
<keyword evidence="8" id="KW-0539">Nucleus</keyword>
<keyword evidence="7" id="KW-0234">DNA repair</keyword>
<evidence type="ECO:0000256" key="6">
    <source>
        <dbReference type="ARBA" id="ARBA00023125"/>
    </source>
</evidence>
<feature type="domain" description="DNA mismatch repair proteins mutS family" evidence="9">
    <location>
        <begin position="873"/>
        <end position="889"/>
    </location>
</feature>
<sequence length="1018" mass="113656">MKRQRAKSTVKNQQVKISKFFHVATPRTDLMNNVVTEENTGKLSKPMKVDIPFGISILQNELCDAIAERSNPSGPSSGILKLRKFVHSENSNSDEETSEKIETATPSSWLTATMRSNHQSMPATISTSSSNHDKCSLKLTPLEQQIVALKEEHPELLLVVECGYKFQLFGEDADRAGTILNMVAYKKNNFLSCSFPLHRLLVHVKKLVAHGCKVGIVRQKETAALKAIGDSKHAPFKRKLDMVYTKATFISDDDCDGVVDTLSVDIPLCMVFLAEAYAKTDGTVAQMGILAFFTQDSTVVFDHYQDDCVRSSLESTCTLTHLQPSEIVLPDRCVSDQTLNLIRQFSTHKLSSGDCIRTEFTSRLDWTCASELLLKVYCDDAEMVDKLKELPPVIVCCLAMAYNHLKEFKLEQLVSAIKNVKPYEAFRDDVLQMDGNCVRNLNLVPLTNEAGPRLAGSVFHIVNRTRTKFGARLLRSWLLRPLAKRASIESRLEAVEWFVTHCDDPEIAPLKKLLKTLPDLEKQLTAVLHTRSKPEEFFALCKSWEQIKILSTQLQSHYQETSPSSLKLLLETVITSLATVHLYAEQLNEVAVTSKEKTRLFNRTDDYPQVAVLMEKIDQTESQLHALKPSICKTIGILAMNYVTVSGDEYLIEVKNALVRAVPATWIKISATKQCCRFRSPEVQQLFGELCCFRELLKIAADDAWLRFQRQVATTSHTVFKKANTAIATLDCLIALAEVAKSENYTRPTFVEEAGVLDISQGRHAILSRLIQQTSSVAEYVANDTKLNSDGVRCMIITGPNMGGKSCLLLQVGIIVVLAQVGSFVPAKQASLSIFKSIFIRMGLHDEIYAGRSTFFMEMMETSAILRRCTTRSLVIIDELGRGTGTHDGSAIAFATLKYLVEEVKCLTLFVTHYPAVVQLQSDTPNNVANYHMGYLLEDGAADNEKRDGDNQELVFLYTLTLGTCPKSFGLNVARLAGLQSSITARAKFKSESFFSNAESQRCQVAELKNIFYRNNSE</sequence>
<dbReference type="Pfam" id="PF01624">
    <property type="entry name" value="MutS_I"/>
    <property type="match status" value="1"/>
</dbReference>
<keyword evidence="3" id="KW-0547">Nucleotide-binding</keyword>
<dbReference type="InterPro" id="IPR007861">
    <property type="entry name" value="DNA_mismatch_repair_MutS_clamp"/>
</dbReference>
<keyword evidence="6" id="KW-0238">DNA-binding</keyword>
<dbReference type="InterPro" id="IPR027417">
    <property type="entry name" value="P-loop_NTPase"/>
</dbReference>
<dbReference type="InterPro" id="IPR007696">
    <property type="entry name" value="DNA_mismatch_repair_MutS_core"/>
</dbReference>
<comment type="similarity">
    <text evidence="2">Belongs to the DNA mismatch repair MutS family. MSH3 subfamily.</text>
</comment>
<evidence type="ECO:0000313" key="11">
    <source>
        <dbReference type="Proteomes" id="UP001234178"/>
    </source>
</evidence>
<proteinExistence type="inferred from homology"/>
<evidence type="ECO:0000256" key="8">
    <source>
        <dbReference type="ARBA" id="ARBA00023242"/>
    </source>
</evidence>
<dbReference type="PROSITE" id="PS00486">
    <property type="entry name" value="DNA_MISMATCH_REPAIR_2"/>
    <property type="match status" value="1"/>
</dbReference>
<dbReference type="PANTHER" id="PTHR11361">
    <property type="entry name" value="DNA MISMATCH REPAIR PROTEIN MUTS FAMILY MEMBER"/>
    <property type="match status" value="1"/>
</dbReference>
<dbReference type="SMART" id="SM00534">
    <property type="entry name" value="MUTSac"/>
    <property type="match status" value="1"/>
</dbReference>
<comment type="subcellular location">
    <subcellularLocation>
        <location evidence="1">Nucleus</location>
    </subcellularLocation>
</comment>
<dbReference type="Gene3D" id="3.40.50.300">
    <property type="entry name" value="P-loop containing nucleotide triphosphate hydrolases"/>
    <property type="match status" value="1"/>
</dbReference>
<dbReference type="InterPro" id="IPR017261">
    <property type="entry name" value="DNA_mismatch_repair_MutS/MSH"/>
</dbReference>
<evidence type="ECO:0000313" key="10">
    <source>
        <dbReference type="EMBL" id="KAK4014668.1"/>
    </source>
</evidence>
<evidence type="ECO:0000256" key="5">
    <source>
        <dbReference type="ARBA" id="ARBA00022840"/>
    </source>
</evidence>
<dbReference type="InterPro" id="IPR045076">
    <property type="entry name" value="MutS"/>
</dbReference>
<dbReference type="Gene3D" id="3.40.1170.10">
    <property type="entry name" value="DNA repair protein MutS, domain I"/>
    <property type="match status" value="1"/>
</dbReference>
<dbReference type="InterPro" id="IPR016151">
    <property type="entry name" value="DNA_mismatch_repair_MutS_N"/>
</dbReference>
<dbReference type="InterPro" id="IPR036678">
    <property type="entry name" value="MutS_con_dom_sf"/>
</dbReference>
<evidence type="ECO:0000259" key="9">
    <source>
        <dbReference type="PROSITE" id="PS00486"/>
    </source>
</evidence>
<dbReference type="InterPro" id="IPR007695">
    <property type="entry name" value="DNA_mismatch_repair_MutS-lik_N"/>
</dbReference>